<evidence type="ECO:0000259" key="1">
    <source>
        <dbReference type="SMART" id="SM00256"/>
    </source>
</evidence>
<reference evidence="2 3" key="1">
    <citation type="journal article" date="2021" name="Nat. Commun.">
        <title>Incipient diploidization of the medicinal plant Perilla within 10,000 years.</title>
        <authorList>
            <person name="Zhang Y."/>
            <person name="Shen Q."/>
            <person name="Leng L."/>
            <person name="Zhang D."/>
            <person name="Chen S."/>
            <person name="Shi Y."/>
            <person name="Ning Z."/>
            <person name="Chen S."/>
        </authorList>
    </citation>
    <scope>NUCLEOTIDE SEQUENCE [LARGE SCALE GENOMIC DNA]</scope>
    <source>
        <strain evidence="3">cv. PC099</strain>
    </source>
</reference>
<dbReference type="InterPro" id="IPR001810">
    <property type="entry name" value="F-box_dom"/>
</dbReference>
<dbReference type="EMBL" id="SDAM02000001">
    <property type="protein sequence ID" value="KAH6838296.1"/>
    <property type="molecule type" value="Genomic_DNA"/>
</dbReference>
<dbReference type="PANTHER" id="PTHR31672">
    <property type="entry name" value="BNACNNG10540D PROTEIN"/>
    <property type="match status" value="1"/>
</dbReference>
<comment type="caution">
    <text evidence="2">The sequence shown here is derived from an EMBL/GenBank/DDBJ whole genome shotgun (WGS) entry which is preliminary data.</text>
</comment>
<name>A0AAD4JRG8_PERFH</name>
<dbReference type="InterPro" id="IPR056592">
    <property type="entry name" value="Beta-prop_At3g26010-like"/>
</dbReference>
<dbReference type="Pfam" id="PF00646">
    <property type="entry name" value="F-box"/>
    <property type="match status" value="1"/>
</dbReference>
<evidence type="ECO:0000313" key="2">
    <source>
        <dbReference type="EMBL" id="KAH6838296.1"/>
    </source>
</evidence>
<dbReference type="Gene3D" id="1.20.1280.50">
    <property type="match status" value="1"/>
</dbReference>
<dbReference type="InterPro" id="IPR036047">
    <property type="entry name" value="F-box-like_dom_sf"/>
</dbReference>
<sequence>MGERGEISDDVLIEILVLLPPKSIFIFMCVSKKWKQIISDHFFMQKYSAAAPRRSSDGIRLLTFFHLLYSTGSKILPIQIPGQKSVINVPKRFGNFSNCSNGLILYLRSDTLRVLNNPVTGKFVQLPPLPPFEHDQMRPGIMSQENSTQLTPTYYVVLTGIDRYDVGRMHVLTYSSATGQWSGETVAAATEGSFKLEDEPPVVASGIFHWRARLYFGYTTREGVAVYDPIDGEDHLQLIEFPYDDGDVSDESYRMGISGDDLLWVGRIGNMRKRMRFSMLPKGEDGGNSYRRETAIKGDEWVLMYQFDVESFCIKSAQRLSLMALLKMKMKMK</sequence>
<dbReference type="AlphaFoldDB" id="A0AAD4JRG8"/>
<dbReference type="Pfam" id="PF24750">
    <property type="entry name" value="b-prop_At3g26010-like"/>
    <property type="match status" value="1"/>
</dbReference>
<gene>
    <name evidence="2" type="ORF">C2S53_020470</name>
</gene>
<accession>A0AAD4JRG8</accession>
<proteinExistence type="predicted"/>
<dbReference type="SUPFAM" id="SSF81383">
    <property type="entry name" value="F-box domain"/>
    <property type="match status" value="1"/>
</dbReference>
<protein>
    <recommendedName>
        <fullName evidence="1">F-box domain-containing protein</fullName>
    </recommendedName>
</protein>
<dbReference type="PANTHER" id="PTHR31672:SF9">
    <property type="entry name" value="F-BOX DOMAIN-CONTAINING PROTEIN"/>
    <property type="match status" value="1"/>
</dbReference>
<feature type="domain" description="F-box" evidence="1">
    <location>
        <begin position="7"/>
        <end position="47"/>
    </location>
</feature>
<keyword evidence="3" id="KW-1185">Reference proteome</keyword>
<organism evidence="2 3">
    <name type="scientific">Perilla frutescens var. hirtella</name>
    <name type="common">Perilla citriodora</name>
    <name type="synonym">Perilla setoyensis</name>
    <dbReference type="NCBI Taxonomy" id="608512"/>
    <lineage>
        <taxon>Eukaryota</taxon>
        <taxon>Viridiplantae</taxon>
        <taxon>Streptophyta</taxon>
        <taxon>Embryophyta</taxon>
        <taxon>Tracheophyta</taxon>
        <taxon>Spermatophyta</taxon>
        <taxon>Magnoliopsida</taxon>
        <taxon>eudicotyledons</taxon>
        <taxon>Gunneridae</taxon>
        <taxon>Pentapetalae</taxon>
        <taxon>asterids</taxon>
        <taxon>lamiids</taxon>
        <taxon>Lamiales</taxon>
        <taxon>Lamiaceae</taxon>
        <taxon>Nepetoideae</taxon>
        <taxon>Elsholtzieae</taxon>
        <taxon>Perilla</taxon>
    </lineage>
</organism>
<evidence type="ECO:0000313" key="3">
    <source>
        <dbReference type="Proteomes" id="UP001190926"/>
    </source>
</evidence>
<dbReference type="Proteomes" id="UP001190926">
    <property type="component" value="Unassembled WGS sequence"/>
</dbReference>
<dbReference type="SMART" id="SM00256">
    <property type="entry name" value="FBOX"/>
    <property type="match status" value="1"/>
</dbReference>
<dbReference type="InterPro" id="IPR050796">
    <property type="entry name" value="SCF_F-box_component"/>
</dbReference>